<keyword evidence="4" id="KW-1185">Reference proteome</keyword>
<dbReference type="PROSITE" id="PS51186">
    <property type="entry name" value="GNAT"/>
    <property type="match status" value="1"/>
</dbReference>
<evidence type="ECO:0000313" key="3">
    <source>
        <dbReference type="EMBL" id="REK70509.1"/>
    </source>
</evidence>
<reference evidence="3 4" key="1">
    <citation type="submission" date="2018-08" db="EMBL/GenBank/DDBJ databases">
        <title>Aeromicrobium sp. M2KJ-4, whole genome shotgun sequence.</title>
        <authorList>
            <person name="Tuo L."/>
        </authorList>
    </citation>
    <scope>NUCLEOTIDE SEQUENCE [LARGE SCALE GENOMIC DNA]</scope>
    <source>
        <strain evidence="3 4">M2KJ-4</strain>
    </source>
</reference>
<dbReference type="InterPro" id="IPR016181">
    <property type="entry name" value="Acyl_CoA_acyltransferase"/>
</dbReference>
<comment type="caution">
    <text evidence="3">The sequence shown here is derived from an EMBL/GenBank/DDBJ whole genome shotgun (WGS) entry which is preliminary data.</text>
</comment>
<dbReference type="CDD" id="cd04301">
    <property type="entry name" value="NAT_SF"/>
    <property type="match status" value="1"/>
</dbReference>
<feature type="compositionally biased region" description="Low complexity" evidence="1">
    <location>
        <begin position="66"/>
        <end position="88"/>
    </location>
</feature>
<dbReference type="EMBL" id="QUBR01000002">
    <property type="protein sequence ID" value="REK70509.1"/>
    <property type="molecule type" value="Genomic_DNA"/>
</dbReference>
<sequence>MSQAGSAGSSSANTAASVGRSLNSSSRPAILKIATTRRVDATMSTVPRRSSIFLRASTNTPRPIESTKPTSDSSKTSRSAPASATSATTSRSWGAVSMSISPLTVITVNGSSCRTSTVSCCVMRTPDVYSPDRHGPARGCCTTAPILSARCCEDRAMVLDTSQQLVDQWLATWVHIRGISSSTTDGWPLVHVGSATRETELVCLAPGIDAWPDLLRHVAGDPGAMLTVVADDVGRYLTAPRPSATRVDRDDETLMSAVLIDDEIPALPVDLTFRWDVAPHRATYTLESDDSVAAVGTVGVLGQVATFDGVETMPAFQRRGLGRHVMATLTAQAMGRGATHGVLAASAPGRQLYSAIGWDARLEMLSVMGC</sequence>
<dbReference type="SUPFAM" id="SSF55729">
    <property type="entry name" value="Acyl-CoA N-acyltransferases (Nat)"/>
    <property type="match status" value="1"/>
</dbReference>
<protein>
    <recommendedName>
        <fullName evidence="2">N-acetyltransferase domain-containing protein</fullName>
    </recommendedName>
</protein>
<feature type="compositionally biased region" description="Low complexity" evidence="1">
    <location>
        <begin position="1"/>
        <end position="19"/>
    </location>
</feature>
<dbReference type="Proteomes" id="UP000265581">
    <property type="component" value="Unassembled WGS sequence"/>
</dbReference>
<proteinExistence type="predicted"/>
<name>A0A371P3I4_9ACTN</name>
<dbReference type="Pfam" id="PF00583">
    <property type="entry name" value="Acetyltransf_1"/>
    <property type="match status" value="1"/>
</dbReference>
<dbReference type="GO" id="GO:0016747">
    <property type="term" value="F:acyltransferase activity, transferring groups other than amino-acyl groups"/>
    <property type="evidence" value="ECO:0007669"/>
    <property type="project" value="InterPro"/>
</dbReference>
<evidence type="ECO:0000256" key="1">
    <source>
        <dbReference type="SAM" id="MobiDB-lite"/>
    </source>
</evidence>
<accession>A0A371P3I4</accession>
<gene>
    <name evidence="3" type="ORF">DX116_15380</name>
</gene>
<evidence type="ECO:0000313" key="4">
    <source>
        <dbReference type="Proteomes" id="UP000265581"/>
    </source>
</evidence>
<dbReference type="Gene3D" id="3.40.630.30">
    <property type="match status" value="1"/>
</dbReference>
<dbReference type="AlphaFoldDB" id="A0A371P3I4"/>
<organism evidence="3 4">
    <name type="scientific">Aeromicrobium endophyticum</name>
    <dbReference type="NCBI Taxonomy" id="2292704"/>
    <lineage>
        <taxon>Bacteria</taxon>
        <taxon>Bacillati</taxon>
        <taxon>Actinomycetota</taxon>
        <taxon>Actinomycetes</taxon>
        <taxon>Propionibacteriales</taxon>
        <taxon>Nocardioidaceae</taxon>
        <taxon>Aeromicrobium</taxon>
    </lineage>
</organism>
<dbReference type="InterPro" id="IPR000182">
    <property type="entry name" value="GNAT_dom"/>
</dbReference>
<feature type="region of interest" description="Disordered" evidence="1">
    <location>
        <begin position="1"/>
        <end position="88"/>
    </location>
</feature>
<feature type="domain" description="N-acetyltransferase" evidence="2">
    <location>
        <begin position="243"/>
        <end position="370"/>
    </location>
</feature>
<evidence type="ECO:0000259" key="2">
    <source>
        <dbReference type="PROSITE" id="PS51186"/>
    </source>
</evidence>